<reference evidence="3" key="3">
    <citation type="submission" date="2025-08" db="UniProtKB">
        <authorList>
            <consortium name="RefSeq"/>
        </authorList>
    </citation>
    <scope>IDENTIFICATION</scope>
    <source>
        <strain evidence="3">CBS 342.82</strain>
    </source>
</reference>
<reference evidence="3" key="1">
    <citation type="submission" date="2020-01" db="EMBL/GenBank/DDBJ databases">
        <authorList>
            <consortium name="DOE Joint Genome Institute"/>
            <person name="Haridas S."/>
            <person name="Albert R."/>
            <person name="Binder M."/>
            <person name="Bloem J."/>
            <person name="Labutti K."/>
            <person name="Salamov A."/>
            <person name="Andreopoulos B."/>
            <person name="Baker S.E."/>
            <person name="Barry K."/>
            <person name="Bills G."/>
            <person name="Bluhm B.H."/>
            <person name="Cannon C."/>
            <person name="Castanera R."/>
            <person name="Culley D.E."/>
            <person name="Daum C."/>
            <person name="Ezra D."/>
            <person name="Gonzalez J.B."/>
            <person name="Henrissat B."/>
            <person name="Kuo A."/>
            <person name="Liang C."/>
            <person name="Lipzen A."/>
            <person name="Lutzoni F."/>
            <person name="Magnuson J."/>
            <person name="Mondo S."/>
            <person name="Nolan M."/>
            <person name="Ohm R."/>
            <person name="Pangilinan J."/>
            <person name="Park H.-J."/>
            <person name="Ramirez L."/>
            <person name="Alfaro M."/>
            <person name="Sun H."/>
            <person name="Tritt A."/>
            <person name="Yoshinaga Y."/>
            <person name="Zwiers L.-H."/>
            <person name="Turgeon B.G."/>
            <person name="Goodwin S.B."/>
            <person name="Spatafora J.W."/>
            <person name="Crous P.W."/>
            <person name="Grigoriev I.V."/>
        </authorList>
    </citation>
    <scope>NUCLEOTIDE SEQUENCE</scope>
    <source>
        <strain evidence="3">CBS 342.82</strain>
    </source>
</reference>
<dbReference type="Proteomes" id="UP000504637">
    <property type="component" value="Unplaced"/>
</dbReference>
<name>A0A6J3LUW9_9PEZI</name>
<dbReference type="InterPro" id="IPR056672">
    <property type="entry name" value="DUF7770"/>
</dbReference>
<dbReference type="RefSeq" id="XP_033455458.1">
    <property type="nucleotide sequence ID" value="XM_033607139.1"/>
</dbReference>
<evidence type="ECO:0000313" key="3">
    <source>
        <dbReference type="RefSeq" id="XP_033455458.1"/>
    </source>
</evidence>
<dbReference type="GeneID" id="54364939"/>
<feature type="domain" description="DUF7770" evidence="1">
    <location>
        <begin position="42"/>
        <end position="186"/>
    </location>
</feature>
<organism evidence="3">
    <name type="scientific">Dissoconium aciculare CBS 342.82</name>
    <dbReference type="NCBI Taxonomy" id="1314786"/>
    <lineage>
        <taxon>Eukaryota</taxon>
        <taxon>Fungi</taxon>
        <taxon>Dikarya</taxon>
        <taxon>Ascomycota</taxon>
        <taxon>Pezizomycotina</taxon>
        <taxon>Dothideomycetes</taxon>
        <taxon>Dothideomycetidae</taxon>
        <taxon>Mycosphaerellales</taxon>
        <taxon>Dissoconiaceae</taxon>
        <taxon>Dissoconium</taxon>
    </lineage>
</organism>
<protein>
    <recommendedName>
        <fullName evidence="1">DUF7770 domain-containing protein</fullName>
    </recommendedName>
</protein>
<sequence>MNSSWYTPPAFVPIKYVPAPKKAEIQARSVSCLHTIAEPPAAGPHPGSLTNHWCLYLETGEGESVCVNAQPNPQQGATTIEGGFKADVIVSLMPYAMAIDKAHHVSMSVIEGATVGRLIDRLVESGRDRYEFNADGVGCRNWVTDTLTLLTQEKWLRVEEVEVAKADIRKLWPEGTPLEIDNGGYYD</sequence>
<dbReference type="AlphaFoldDB" id="A0A6J3LUW9"/>
<dbReference type="OrthoDB" id="3527137at2759"/>
<keyword evidence="2" id="KW-1185">Reference proteome</keyword>
<reference evidence="3" key="2">
    <citation type="submission" date="2020-04" db="EMBL/GenBank/DDBJ databases">
        <authorList>
            <consortium name="NCBI Genome Project"/>
        </authorList>
    </citation>
    <scope>NUCLEOTIDE SEQUENCE</scope>
    <source>
        <strain evidence="3">CBS 342.82</strain>
    </source>
</reference>
<gene>
    <name evidence="3" type="ORF">K489DRAFT_405001</name>
</gene>
<evidence type="ECO:0000259" key="1">
    <source>
        <dbReference type="Pfam" id="PF24968"/>
    </source>
</evidence>
<evidence type="ECO:0000313" key="2">
    <source>
        <dbReference type="Proteomes" id="UP000504637"/>
    </source>
</evidence>
<proteinExistence type="predicted"/>
<accession>A0A6J3LUW9</accession>
<dbReference type="Pfam" id="PF24968">
    <property type="entry name" value="DUF7770"/>
    <property type="match status" value="1"/>
</dbReference>